<name>A0A379LLU4_9GAMM</name>
<keyword evidence="9 18" id="KW-0630">Potassium</keyword>
<comment type="similarity">
    <text evidence="17">Belongs to the NnrD/CARKD family.</text>
</comment>
<proteinExistence type="inferred from homology"/>
<dbReference type="SUPFAM" id="SSF53613">
    <property type="entry name" value="Ribokinase-like"/>
    <property type="match status" value="1"/>
</dbReference>
<dbReference type="GO" id="GO:0052855">
    <property type="term" value="F:ADP-dependent NAD(P)H-hydrate dehydratase activity"/>
    <property type="evidence" value="ECO:0007669"/>
    <property type="project" value="UniProtKB-UniRule"/>
</dbReference>
<evidence type="ECO:0000256" key="15">
    <source>
        <dbReference type="ARBA" id="ARBA00048238"/>
    </source>
</evidence>
<comment type="similarity">
    <text evidence="3 18">In the N-terminal section; belongs to the NnrE/AIBP family.</text>
</comment>
<keyword evidence="6 17" id="KW-0547">Nucleotide-binding</keyword>
<evidence type="ECO:0000256" key="3">
    <source>
        <dbReference type="ARBA" id="ARBA00006001"/>
    </source>
</evidence>
<evidence type="ECO:0000256" key="1">
    <source>
        <dbReference type="ARBA" id="ARBA00000013"/>
    </source>
</evidence>
<comment type="similarity">
    <text evidence="4 18">In the C-terminal section; belongs to the NnrD/CARKD family.</text>
</comment>
<dbReference type="GO" id="GO:0052856">
    <property type="term" value="F:NAD(P)HX epimerase activity"/>
    <property type="evidence" value="ECO:0007669"/>
    <property type="project" value="UniProtKB-EC"/>
</dbReference>
<evidence type="ECO:0000256" key="6">
    <source>
        <dbReference type="ARBA" id="ARBA00022741"/>
    </source>
</evidence>
<dbReference type="PIRSF" id="PIRSF017184">
    <property type="entry name" value="Nnr"/>
    <property type="match status" value="1"/>
</dbReference>
<keyword evidence="11 18" id="KW-0413">Isomerase</keyword>
<dbReference type="HAMAP" id="MF_01965">
    <property type="entry name" value="NADHX_dehydratase"/>
    <property type="match status" value="1"/>
</dbReference>
<accession>A0A379LLU4</accession>
<dbReference type="SUPFAM" id="SSF64153">
    <property type="entry name" value="YjeF N-terminal domain-like"/>
    <property type="match status" value="1"/>
</dbReference>
<evidence type="ECO:0000256" key="12">
    <source>
        <dbReference type="ARBA" id="ARBA00023239"/>
    </source>
</evidence>
<comment type="function">
    <text evidence="14 18">Bifunctional enzyme that catalyzes the epimerization of the S- and R-forms of NAD(P)HX and the dehydration of the S-form of NAD(P)HX at the expense of ADP, which is converted to AMP. This allows the repair of both epimers of NAD(P)HX, a damaged form of NAD(P)H that is a result of enzymatic or heat-dependent hydration.</text>
</comment>
<dbReference type="NCBIfam" id="TIGR00197">
    <property type="entry name" value="yjeF_nterm"/>
    <property type="match status" value="1"/>
</dbReference>
<organism evidence="21 22">
    <name type="scientific">Psychrobacter phenylpyruvicus</name>
    <dbReference type="NCBI Taxonomy" id="29432"/>
    <lineage>
        <taxon>Bacteria</taxon>
        <taxon>Pseudomonadati</taxon>
        <taxon>Pseudomonadota</taxon>
        <taxon>Gammaproteobacteria</taxon>
        <taxon>Moraxellales</taxon>
        <taxon>Moraxellaceae</taxon>
        <taxon>Psychrobacter</taxon>
    </lineage>
</organism>
<comment type="catalytic activity">
    <reaction evidence="1 18">
        <text>(6R)-NADHX = (6S)-NADHX</text>
        <dbReference type="Rhea" id="RHEA:32215"/>
        <dbReference type="ChEBI" id="CHEBI:64074"/>
        <dbReference type="ChEBI" id="CHEBI:64075"/>
        <dbReference type="EC" id="5.1.99.6"/>
    </reaction>
</comment>
<dbReference type="InterPro" id="IPR029056">
    <property type="entry name" value="Ribokinase-like"/>
</dbReference>
<evidence type="ECO:0000256" key="5">
    <source>
        <dbReference type="ARBA" id="ARBA00022723"/>
    </source>
</evidence>
<evidence type="ECO:0000256" key="2">
    <source>
        <dbReference type="ARBA" id="ARBA00000909"/>
    </source>
</evidence>
<evidence type="ECO:0000256" key="16">
    <source>
        <dbReference type="ARBA" id="ARBA00049209"/>
    </source>
</evidence>
<dbReference type="GO" id="GO:0046496">
    <property type="term" value="P:nicotinamide nucleotide metabolic process"/>
    <property type="evidence" value="ECO:0007669"/>
    <property type="project" value="UniProtKB-UniRule"/>
</dbReference>
<comment type="subunit">
    <text evidence="17">Homotetramer.</text>
</comment>
<evidence type="ECO:0000256" key="17">
    <source>
        <dbReference type="HAMAP-Rule" id="MF_01965"/>
    </source>
</evidence>
<dbReference type="PANTHER" id="PTHR12592:SF0">
    <property type="entry name" value="ATP-DEPENDENT (S)-NAD(P)H-HYDRATE DEHYDRATASE"/>
    <property type="match status" value="1"/>
</dbReference>
<comment type="catalytic activity">
    <reaction evidence="15 17 18">
        <text>(6S)-NADHX + ADP = AMP + phosphate + NADH + H(+)</text>
        <dbReference type="Rhea" id="RHEA:32223"/>
        <dbReference type="ChEBI" id="CHEBI:15378"/>
        <dbReference type="ChEBI" id="CHEBI:43474"/>
        <dbReference type="ChEBI" id="CHEBI:57945"/>
        <dbReference type="ChEBI" id="CHEBI:64074"/>
        <dbReference type="ChEBI" id="CHEBI:456215"/>
        <dbReference type="ChEBI" id="CHEBI:456216"/>
        <dbReference type="EC" id="4.2.1.136"/>
    </reaction>
</comment>
<dbReference type="InterPro" id="IPR036652">
    <property type="entry name" value="YjeF_N_dom_sf"/>
</dbReference>
<keyword evidence="7 17" id="KW-0067">ATP-binding</keyword>
<dbReference type="GO" id="GO:0046872">
    <property type="term" value="F:metal ion binding"/>
    <property type="evidence" value="ECO:0007669"/>
    <property type="project" value="UniProtKB-UniRule"/>
</dbReference>
<evidence type="ECO:0000256" key="9">
    <source>
        <dbReference type="ARBA" id="ARBA00022958"/>
    </source>
</evidence>
<keyword evidence="12 17" id="KW-0456">Lyase</keyword>
<dbReference type="PANTHER" id="PTHR12592">
    <property type="entry name" value="ATP-DEPENDENT (S)-NAD(P)H-HYDRATE DEHYDRATASE FAMILY MEMBER"/>
    <property type="match status" value="1"/>
</dbReference>
<evidence type="ECO:0000313" key="22">
    <source>
        <dbReference type="Proteomes" id="UP000254123"/>
    </source>
</evidence>
<dbReference type="PROSITE" id="PS51385">
    <property type="entry name" value="YJEF_N"/>
    <property type="match status" value="1"/>
</dbReference>
<comment type="function">
    <text evidence="17">Catalyzes the dehydration of the S-form of NAD(P)HX at the expense of ADP, which is converted to AMP. Together with NAD(P)HX epimerase, which catalyzes the epimerization of the S- and R-forms, the enzyme allows the repair of both epimers of NAD(P)HX, a damaged form of NAD(P)H that is a result of enzymatic or heat-dependent hydration.</text>
</comment>
<gene>
    <name evidence="21" type="primary">nnr</name>
    <name evidence="17" type="synonym">nnrD</name>
    <name evidence="21" type="ORF">NCTC10526_01929</name>
</gene>
<feature type="binding site" evidence="17">
    <location>
        <position position="423"/>
    </location>
    <ligand>
        <name>(6S)-NADPHX</name>
        <dbReference type="ChEBI" id="CHEBI:64076"/>
    </ligand>
</feature>
<dbReference type="Pfam" id="PF01256">
    <property type="entry name" value="Carb_kinase"/>
    <property type="match status" value="1"/>
</dbReference>
<feature type="domain" description="YjeF N-terminal" evidence="20">
    <location>
        <begin position="28"/>
        <end position="253"/>
    </location>
</feature>
<dbReference type="GO" id="GO:0110051">
    <property type="term" value="P:metabolite repair"/>
    <property type="evidence" value="ECO:0007669"/>
    <property type="project" value="TreeGrafter"/>
</dbReference>
<dbReference type="InterPro" id="IPR004443">
    <property type="entry name" value="YjeF_N_dom"/>
</dbReference>
<evidence type="ECO:0000259" key="20">
    <source>
        <dbReference type="PROSITE" id="PS51385"/>
    </source>
</evidence>
<feature type="binding site" evidence="17">
    <location>
        <position position="360"/>
    </location>
    <ligand>
        <name>(6S)-NADPHX</name>
        <dbReference type="ChEBI" id="CHEBI:64076"/>
    </ligand>
</feature>
<dbReference type="InterPro" id="IPR030677">
    <property type="entry name" value="Nnr"/>
</dbReference>
<dbReference type="InterPro" id="IPR000631">
    <property type="entry name" value="CARKD"/>
</dbReference>
<keyword evidence="8 17" id="KW-0521">NADP</keyword>
<feature type="domain" description="YjeF C-terminal" evidence="19">
    <location>
        <begin position="259"/>
        <end position="550"/>
    </location>
</feature>
<keyword evidence="22" id="KW-1185">Reference proteome</keyword>
<keyword evidence="5 18" id="KW-0479">Metal-binding</keyword>
<dbReference type="PROSITE" id="PS51383">
    <property type="entry name" value="YJEF_C_3"/>
    <property type="match status" value="1"/>
</dbReference>
<evidence type="ECO:0000256" key="10">
    <source>
        <dbReference type="ARBA" id="ARBA00023027"/>
    </source>
</evidence>
<feature type="binding site" evidence="17">
    <location>
        <position position="299"/>
    </location>
    <ligand>
        <name>(6S)-NADPHX</name>
        <dbReference type="ChEBI" id="CHEBI:64076"/>
    </ligand>
</feature>
<feature type="binding site" evidence="17">
    <location>
        <begin position="460"/>
        <end position="464"/>
    </location>
    <ligand>
        <name>AMP</name>
        <dbReference type="ChEBI" id="CHEBI:456215"/>
    </ligand>
</feature>
<dbReference type="CDD" id="cd01171">
    <property type="entry name" value="YXKO-related"/>
    <property type="match status" value="1"/>
</dbReference>
<evidence type="ECO:0000256" key="11">
    <source>
        <dbReference type="ARBA" id="ARBA00023235"/>
    </source>
</evidence>
<evidence type="ECO:0000256" key="14">
    <source>
        <dbReference type="ARBA" id="ARBA00025153"/>
    </source>
</evidence>
<keyword evidence="10 17" id="KW-0520">NAD</keyword>
<dbReference type="AlphaFoldDB" id="A0A379LLU4"/>
<feature type="binding site" evidence="17">
    <location>
        <position position="488"/>
    </location>
    <ligand>
        <name>AMP</name>
        <dbReference type="ChEBI" id="CHEBI:456215"/>
    </ligand>
</feature>
<reference evidence="21 22" key="1">
    <citation type="submission" date="2018-06" db="EMBL/GenBank/DDBJ databases">
        <authorList>
            <consortium name="Pathogen Informatics"/>
            <person name="Doyle S."/>
        </authorList>
    </citation>
    <scope>NUCLEOTIDE SEQUENCE [LARGE SCALE GENOMIC DNA]</scope>
    <source>
        <strain evidence="21 22">NCTC10526</strain>
    </source>
</reference>
<evidence type="ECO:0000256" key="18">
    <source>
        <dbReference type="PIRNR" id="PIRNR017184"/>
    </source>
</evidence>
<comment type="cofactor">
    <cofactor evidence="17">
        <name>Mg(2+)</name>
        <dbReference type="ChEBI" id="CHEBI:18420"/>
    </cofactor>
</comment>
<dbReference type="GO" id="GO:0005524">
    <property type="term" value="F:ATP binding"/>
    <property type="evidence" value="ECO:0007669"/>
    <property type="project" value="UniProtKB-UniRule"/>
</dbReference>
<feature type="binding site" evidence="17">
    <location>
        <position position="489"/>
    </location>
    <ligand>
        <name>(6S)-NADPHX</name>
        <dbReference type="ChEBI" id="CHEBI:64076"/>
    </ligand>
</feature>
<evidence type="ECO:0000259" key="19">
    <source>
        <dbReference type="PROSITE" id="PS51383"/>
    </source>
</evidence>
<comment type="cofactor">
    <cofactor evidence="18">
        <name>K(+)</name>
        <dbReference type="ChEBI" id="CHEBI:29103"/>
    </cofactor>
    <text evidence="18">Binds 1 potassium ion per subunit.</text>
</comment>
<comment type="catalytic activity">
    <reaction evidence="2 18">
        <text>(6R)-NADPHX = (6S)-NADPHX</text>
        <dbReference type="Rhea" id="RHEA:32227"/>
        <dbReference type="ChEBI" id="CHEBI:64076"/>
        <dbReference type="ChEBI" id="CHEBI:64077"/>
        <dbReference type="EC" id="5.1.99.6"/>
    </reaction>
</comment>
<dbReference type="STRING" id="1123034.GCA_000685805_00158"/>
<dbReference type="EMBL" id="UGVC01000001">
    <property type="protein sequence ID" value="SUD91566.1"/>
    <property type="molecule type" value="Genomic_DNA"/>
</dbReference>
<dbReference type="Gene3D" id="3.40.50.10260">
    <property type="entry name" value="YjeF N-terminal domain"/>
    <property type="match status" value="1"/>
</dbReference>
<evidence type="ECO:0000313" key="21">
    <source>
        <dbReference type="EMBL" id="SUD91566.1"/>
    </source>
</evidence>
<dbReference type="RefSeq" id="WP_028857847.1">
    <property type="nucleotide sequence ID" value="NZ_CAJHAQ010000001.1"/>
</dbReference>
<evidence type="ECO:0000256" key="7">
    <source>
        <dbReference type="ARBA" id="ARBA00022840"/>
    </source>
</evidence>
<dbReference type="Gene3D" id="3.40.1190.20">
    <property type="match status" value="1"/>
</dbReference>
<dbReference type="EC" id="4.2.1.136" evidence="17"/>
<protein>
    <recommendedName>
        <fullName evidence="17">ADP-dependent (S)-NAD(P)H-hydrate dehydratase</fullName>
        <ecNumber evidence="17">4.2.1.136</ecNumber>
    </recommendedName>
    <alternativeName>
        <fullName evidence="17">ADP-dependent NAD(P)HX dehydratase</fullName>
    </alternativeName>
</protein>
<evidence type="ECO:0000256" key="8">
    <source>
        <dbReference type="ARBA" id="ARBA00022857"/>
    </source>
</evidence>
<comment type="catalytic activity">
    <reaction evidence="16 17 18">
        <text>(6S)-NADPHX + ADP = AMP + phosphate + NADPH + H(+)</text>
        <dbReference type="Rhea" id="RHEA:32235"/>
        <dbReference type="ChEBI" id="CHEBI:15378"/>
        <dbReference type="ChEBI" id="CHEBI:43474"/>
        <dbReference type="ChEBI" id="CHEBI:57783"/>
        <dbReference type="ChEBI" id="CHEBI:64076"/>
        <dbReference type="ChEBI" id="CHEBI:456215"/>
        <dbReference type="ChEBI" id="CHEBI:456216"/>
        <dbReference type="EC" id="4.2.1.136"/>
    </reaction>
</comment>
<dbReference type="Pfam" id="PF03853">
    <property type="entry name" value="YjeF_N"/>
    <property type="match status" value="1"/>
</dbReference>
<evidence type="ECO:0000256" key="4">
    <source>
        <dbReference type="ARBA" id="ARBA00009524"/>
    </source>
</evidence>
<keyword evidence="13" id="KW-0511">Multifunctional enzyme</keyword>
<dbReference type="NCBIfam" id="TIGR00196">
    <property type="entry name" value="yjeF_cterm"/>
    <property type="match status" value="1"/>
</dbReference>
<sequence>MPLRHNILNQQDSQQDRKPVALYTPKQVYAIEKMWFDKGNMSYSLMQQAAWQIAYWVNQNIVAKAYPQLDEQGRPAVDTTALSACVWVGSGNNGGDGWLVAYYLNQLGAKVSVIEVGQASTVDATSAKNQAIQSGVAVYPFAEGQYKADTTDADLYIDALFGIGLDRAPAHDYAEAIAVINEHKRHRSDRLTVISVDIPSGVLAGTGQVFAGCAVKADVTLCLVARKLGLHIKDAVDYSGQVVDIALIPSVLNKSPVAWLHYQAMPLVQRENNTHKGSFGHALIIGGNQVDGSQGMGGATILSAMTAFATGVGKLTVACHSAFHSSLIAGVPNAMSVDLHHTQAVKALIAQSDVIAIGMGLGRDDLSLRLFKEYLQHAVEQDKDLIIDADGLYHLATLADEAPQLIEQLIAHAKQNEVWYTPHSGEAARLLNTEASEVEADRLTALSSLQQQYQGSWLLKGAGSLVMSDQIIYVCAAGNPGMATAGMGDVLSGLAAGLLAQTTLAKSTRSLQQAVMLHAMAGDNLQRTKGTWAVQASDMPQKVGEVFKQLTLA</sequence>
<dbReference type="Proteomes" id="UP000254123">
    <property type="component" value="Unassembled WGS sequence"/>
</dbReference>
<evidence type="ECO:0000256" key="13">
    <source>
        <dbReference type="ARBA" id="ARBA00023268"/>
    </source>
</evidence>